<accession>A0A844HJX9</accession>
<protein>
    <submittedName>
        <fullName evidence="2">NAD-dependent epimerase/dehydratase family protein</fullName>
    </submittedName>
</protein>
<gene>
    <name evidence="2" type="ORF">GL300_08780</name>
</gene>
<organism evidence="2 3">
    <name type="scientific">Paracoccus litorisediminis</name>
    <dbReference type="NCBI Taxonomy" id="2006130"/>
    <lineage>
        <taxon>Bacteria</taxon>
        <taxon>Pseudomonadati</taxon>
        <taxon>Pseudomonadota</taxon>
        <taxon>Alphaproteobacteria</taxon>
        <taxon>Rhodobacterales</taxon>
        <taxon>Paracoccaceae</taxon>
        <taxon>Paracoccus</taxon>
    </lineage>
</organism>
<dbReference type="AlphaFoldDB" id="A0A844HJX9"/>
<dbReference type="InterPro" id="IPR036291">
    <property type="entry name" value="NAD(P)-bd_dom_sf"/>
</dbReference>
<proteinExistence type="predicted"/>
<dbReference type="InterPro" id="IPR001509">
    <property type="entry name" value="Epimerase_deHydtase"/>
</dbReference>
<evidence type="ECO:0000313" key="2">
    <source>
        <dbReference type="EMBL" id="MTH59308.1"/>
    </source>
</evidence>
<keyword evidence="3" id="KW-1185">Reference proteome</keyword>
<dbReference type="PANTHER" id="PTHR48079:SF6">
    <property type="entry name" value="NAD(P)-BINDING DOMAIN-CONTAINING PROTEIN-RELATED"/>
    <property type="match status" value="1"/>
</dbReference>
<dbReference type="EMBL" id="WMIG01000003">
    <property type="protein sequence ID" value="MTH59308.1"/>
    <property type="molecule type" value="Genomic_DNA"/>
</dbReference>
<dbReference type="GO" id="GO:0005737">
    <property type="term" value="C:cytoplasm"/>
    <property type="evidence" value="ECO:0007669"/>
    <property type="project" value="TreeGrafter"/>
</dbReference>
<dbReference type="InterPro" id="IPR051783">
    <property type="entry name" value="NAD(P)-dependent_oxidoreduct"/>
</dbReference>
<dbReference type="RefSeq" id="WP_155039259.1">
    <property type="nucleotide sequence ID" value="NZ_JBHGCD010000049.1"/>
</dbReference>
<dbReference type="Gene3D" id="3.40.50.720">
    <property type="entry name" value="NAD(P)-binding Rossmann-like Domain"/>
    <property type="match status" value="1"/>
</dbReference>
<sequence>MTDRTIFITGANGYVGRNLIRHFIGAGRPVIGMVRSQTAAERVAALGARPVIGDMLTSDLTPLMQGAGNLIHAAANLDHGAGRAALAANRDGTARVMASAQQAGIGAVVHISTDSVLQAGMPLRDVDETAPYPARPAGAYSAGKAEAERIALQAAQTMRVMILRPRMVWGRDDGTALPTLATMVRNGRFAWISNGNYLSSTTHIANLCHAVDLALERGQAGRIYHITDGPARPFRDVVTGLMATQDLSVPEKSVPRGVLRLIARFGDALHRFSGGRLHGPLSFQEYATSALEISLNTTRAQRELGYAPVISWEAGLEELHLGSWSSR</sequence>
<dbReference type="SUPFAM" id="SSF51735">
    <property type="entry name" value="NAD(P)-binding Rossmann-fold domains"/>
    <property type="match status" value="1"/>
</dbReference>
<reference evidence="2 3" key="1">
    <citation type="submission" date="2019-11" db="EMBL/GenBank/DDBJ databases">
        <authorList>
            <person name="Dong K."/>
        </authorList>
    </citation>
    <scope>NUCLEOTIDE SEQUENCE [LARGE SCALE GENOMIC DNA]</scope>
    <source>
        <strain evidence="2 3">NBRC 112902</strain>
    </source>
</reference>
<name>A0A844HJX9_9RHOB</name>
<feature type="domain" description="NAD-dependent epimerase/dehydratase" evidence="1">
    <location>
        <begin position="6"/>
        <end position="226"/>
    </location>
</feature>
<dbReference type="Proteomes" id="UP000449846">
    <property type="component" value="Unassembled WGS sequence"/>
</dbReference>
<comment type="caution">
    <text evidence="2">The sequence shown here is derived from an EMBL/GenBank/DDBJ whole genome shotgun (WGS) entry which is preliminary data.</text>
</comment>
<dbReference type="PANTHER" id="PTHR48079">
    <property type="entry name" value="PROTEIN YEEZ"/>
    <property type="match status" value="1"/>
</dbReference>
<evidence type="ECO:0000313" key="3">
    <source>
        <dbReference type="Proteomes" id="UP000449846"/>
    </source>
</evidence>
<dbReference type="GO" id="GO:0004029">
    <property type="term" value="F:aldehyde dehydrogenase (NAD+) activity"/>
    <property type="evidence" value="ECO:0007669"/>
    <property type="project" value="TreeGrafter"/>
</dbReference>
<dbReference type="Pfam" id="PF01370">
    <property type="entry name" value="Epimerase"/>
    <property type="match status" value="1"/>
</dbReference>
<evidence type="ECO:0000259" key="1">
    <source>
        <dbReference type="Pfam" id="PF01370"/>
    </source>
</evidence>
<dbReference type="OrthoDB" id="367683at2"/>